<organism evidence="1">
    <name type="scientific">Hexamita inflata</name>
    <dbReference type="NCBI Taxonomy" id="28002"/>
    <lineage>
        <taxon>Eukaryota</taxon>
        <taxon>Metamonada</taxon>
        <taxon>Diplomonadida</taxon>
        <taxon>Hexamitidae</taxon>
        <taxon>Hexamitinae</taxon>
        <taxon>Hexamita</taxon>
    </lineage>
</organism>
<proteinExistence type="predicted"/>
<dbReference type="AlphaFoldDB" id="A0AA86U8M6"/>
<dbReference type="Proteomes" id="UP001642409">
    <property type="component" value="Unassembled WGS sequence"/>
</dbReference>
<comment type="caution">
    <text evidence="1">The sequence shown here is derived from an EMBL/GenBank/DDBJ whole genome shotgun (WGS) entry which is preliminary data.</text>
</comment>
<protein>
    <submittedName>
        <fullName evidence="2">Hypothetical_protein</fullName>
    </submittedName>
</protein>
<gene>
    <name evidence="1" type="ORF">HINF_LOCUS35250</name>
    <name evidence="2" type="ORF">HINF_LOCUS59110</name>
</gene>
<evidence type="ECO:0000313" key="3">
    <source>
        <dbReference type="Proteomes" id="UP001642409"/>
    </source>
</evidence>
<reference evidence="2 3" key="2">
    <citation type="submission" date="2024-07" db="EMBL/GenBank/DDBJ databases">
        <authorList>
            <person name="Akdeniz Z."/>
        </authorList>
    </citation>
    <scope>NUCLEOTIDE SEQUENCE [LARGE SCALE GENOMIC DNA]</scope>
</reference>
<accession>A0AA86U8M6</accession>
<sequence length="236" mass="28267">MNMLRARASSCEVFKKQFNKVLKSVQFRSHEINSTQFASWQSASIFYDSTFVTYHVNQFLGVLLELFWLAPFRVTGQTSFFFQQPQQTKFDLKNNRKQVSPVSSVYNYIPTDSICTFQPYRREHVRKLLKWLVNIFSLCNEQRYMNDEQVDMRQDQLSNNTIECNPSGPKRYFTLTIKPRIPQYILFQQIDFKNTILIKKYIYLSLIHRVLAVVKEIIKYFKCKFVNVQEMERKKL</sequence>
<name>A0AA86U8M6_9EUKA</name>
<reference evidence="1" key="1">
    <citation type="submission" date="2023-06" db="EMBL/GenBank/DDBJ databases">
        <authorList>
            <person name="Kurt Z."/>
        </authorList>
    </citation>
    <scope>NUCLEOTIDE SEQUENCE</scope>
</reference>
<keyword evidence="3" id="KW-1185">Reference proteome</keyword>
<dbReference type="EMBL" id="CAXDID020000337">
    <property type="protein sequence ID" value="CAL6078869.1"/>
    <property type="molecule type" value="Genomic_DNA"/>
</dbReference>
<evidence type="ECO:0000313" key="2">
    <source>
        <dbReference type="EMBL" id="CAL6078869.1"/>
    </source>
</evidence>
<evidence type="ECO:0000313" key="1">
    <source>
        <dbReference type="EMBL" id="CAI9947605.1"/>
    </source>
</evidence>
<dbReference type="EMBL" id="CATOUU010000778">
    <property type="protein sequence ID" value="CAI9947605.1"/>
    <property type="molecule type" value="Genomic_DNA"/>
</dbReference>